<dbReference type="RefSeq" id="WP_039682985.1">
    <property type="nucleotide sequence ID" value="NZ_CP010028.1"/>
</dbReference>
<protein>
    <recommendedName>
        <fullName evidence="3">DUF309 domain-containing protein</fullName>
    </recommendedName>
</protein>
<dbReference type="Pfam" id="PF03745">
    <property type="entry name" value="DUF309"/>
    <property type="match status" value="1"/>
</dbReference>
<dbReference type="EMBL" id="CP010028">
    <property type="protein sequence ID" value="AIZ44723.1"/>
    <property type="molecule type" value="Genomic_DNA"/>
</dbReference>
<reference evidence="2" key="1">
    <citation type="submission" date="2014-11" db="EMBL/GenBank/DDBJ databases">
        <title>Hymenobacter sp. DG25B genome submission.</title>
        <authorList>
            <person name="Jung H.-Y."/>
            <person name="Kim M.K."/>
            <person name="Srinivasan S."/>
            <person name="Lim S."/>
        </authorList>
    </citation>
    <scope>NUCLEOTIDE SEQUENCE [LARGE SCALE GENOMIC DNA]</scope>
    <source>
        <strain evidence="2">DY59</strain>
    </source>
</reference>
<sequence length="111" mass="12797">MFTAADQQAFEEGVRLFDVGQWWEAHEAWEGPWLTAQGPDRAFLQALILLAAALHRRWHYGSLTHRNFHKAVKYLDTLPDEYGGVQLAHLRAAVWDALHTPDVFPRIPRQP</sequence>
<organism evidence="1 2">
    <name type="scientific">Deinococcus radiopugnans</name>
    <dbReference type="NCBI Taxonomy" id="57497"/>
    <lineage>
        <taxon>Bacteria</taxon>
        <taxon>Thermotogati</taxon>
        <taxon>Deinococcota</taxon>
        <taxon>Deinococci</taxon>
        <taxon>Deinococcales</taxon>
        <taxon>Deinococcaceae</taxon>
        <taxon>Deinococcus</taxon>
    </lineage>
</organism>
<dbReference type="AlphaFoldDB" id="A0A0A7KJH7"/>
<evidence type="ECO:0000313" key="2">
    <source>
        <dbReference type="Proteomes" id="UP000030634"/>
    </source>
</evidence>
<evidence type="ECO:0000313" key="1">
    <source>
        <dbReference type="EMBL" id="AIZ44723.1"/>
    </source>
</evidence>
<dbReference type="Proteomes" id="UP000030634">
    <property type="component" value="Chromosome"/>
</dbReference>
<dbReference type="InterPro" id="IPR005500">
    <property type="entry name" value="DUF309"/>
</dbReference>
<dbReference type="InterPro" id="IPR023203">
    <property type="entry name" value="TTHA0068_sf"/>
</dbReference>
<name>A0A0A7KJH7_9DEIO</name>
<dbReference type="KEGG" id="dsw:QR90_05825"/>
<dbReference type="STRING" id="1182571.QR90_05825"/>
<evidence type="ECO:0008006" key="3">
    <source>
        <dbReference type="Google" id="ProtNLM"/>
    </source>
</evidence>
<accession>A0A0A7KJH7</accession>
<dbReference type="SUPFAM" id="SSF140663">
    <property type="entry name" value="TTHA0068-like"/>
    <property type="match status" value="1"/>
</dbReference>
<dbReference type="HOGENOM" id="CLU_125317_2_0_0"/>
<proteinExistence type="predicted"/>
<dbReference type="Gene3D" id="1.10.3450.10">
    <property type="entry name" value="TTHA0068-like"/>
    <property type="match status" value="1"/>
</dbReference>
<gene>
    <name evidence="1" type="ORF">QR90_05825</name>
</gene>